<dbReference type="EMBL" id="POUR01000001">
    <property type="protein sequence ID" value="PNF67675.1"/>
    <property type="molecule type" value="Genomic_DNA"/>
</dbReference>
<evidence type="ECO:0000259" key="2">
    <source>
        <dbReference type="PROSITE" id="PS51127"/>
    </source>
</evidence>
<feature type="domain" description="Big-1" evidence="2">
    <location>
        <begin position="856"/>
        <end position="948"/>
    </location>
</feature>
<feature type="domain" description="Big-1" evidence="2">
    <location>
        <begin position="1456"/>
        <end position="1548"/>
    </location>
</feature>
<organism evidence="3 4">
    <name type="scientific">Enterobacter bugandensis</name>
    <dbReference type="NCBI Taxonomy" id="881260"/>
    <lineage>
        <taxon>Bacteria</taxon>
        <taxon>Pseudomonadati</taxon>
        <taxon>Pseudomonadota</taxon>
        <taxon>Gammaproteobacteria</taxon>
        <taxon>Enterobacterales</taxon>
        <taxon>Enterobacteriaceae</taxon>
        <taxon>Enterobacter</taxon>
    </lineage>
</organism>
<feature type="domain" description="Big-1" evidence="2">
    <location>
        <begin position="956"/>
        <end position="1048"/>
    </location>
</feature>
<dbReference type="InterPro" id="IPR003344">
    <property type="entry name" value="Big_1_dom"/>
</dbReference>
<gene>
    <name evidence="3" type="ORF">C1167_06865</name>
</gene>
<sequence length="2248" mass="238224">MPSVSYCSLRQKLSVWIILLHYLFSIFLLTVPPVARAQTETHATIESESNQPLRDKMAGMWGSAQQNGAGDALRGAANSEVNAALTQEVEAWLNNIGGKARVTADVGIGGSDSRDFGLDYLWPVKIWQHDILFTQMSAHRWNERDILNVGLGWRHTFNPHLMAGGNLFFDQDVTRHHNRMGAGAELWSDGIRASANYYLPLSGWRHSDDSMFNDDPDRYELYERAARGWDLNLETALSQHVALKLGWFQWYGDKVDVNGSRSEASHNPHGLNLGLKWQPVPLVGVSAEQSMISGQRDNFSVGLNFHWEFGRKLSEMLASENAAALPSLMQSRTEFVTRNNNIVLAYKQEEKDRRLYFSPTEKTTQAGVPLLHAVKGGQGGVIRYTSSSTAIATVEPGSGLVNPTHRGDVTITATETSPVDPEHILSSASYHLTVTPGDFAPSVEGVAIKGDMSPGQILEGSYLYKSNEGEDEDPEKTRLRWYDADSGELLKEGSATYEVQTRDMARSVIFEVTPVNKKGIAGNSVSATVKGSAKLGALHIGLMTPGEVRPDGSVKFYVQSNGALQLLTEVKNAKEEAVEGLTVYWTSQNALGHLSQHVTHTDPKGQTSVSVEEIMSSGQDQITASLSPLVAGYSGNVTEDNGRHSYMKLNVNFAKANRLTFIQPPEHVMVGAAQPFTVKLTDQDGEDFKTSVDIAWQSNGHPTDQLSHTNDRGEASITLTAPTLVGTDWEVTATVEGGNPVTVKIPLVADVATAKVSALEVIDNNAAADGTDTTRVRVTVKDAHENPVAGQVVNFRAGEGVILPATATTEKDGTVTVSQTSLKAGEFRVEATTGDNWTQAKSGLVTFTADNSTAKVSALEVIDNNAAADGTDTTRVRVTVKDAHENPVAGQVVNFRAGEGVILPATATTEKDGTVTVSQTSLKAGEFRVEATTGDNWTQAKSGQVTFTADSSTAKVSALEVIDNNAAADGTDTTRVRVTVKDAHENPVAGQVVNFRAGEGVILPATATTEKDGTVTVSQTSLKAGEFRVEATTGDNWTQAKSGLVTFTADNSTAKVSALEVIDNNAAADGTDTTRVRVTVKDAHENPVAGQAVSFDAGTGVIIPATAETGKDGTVTVSQTSLKAGEFQVNATIGDNWLHAKSVLVTFTADSSTAKVSALEVIDNNAVADGTDTTRVRVTVKDAHENPVVGQVVSFDAGTGVIIPATAETGKDGTVTVSQTSLKAGEFQVNATIGDNWLHAKSVLVTFTADSSTAKVSALEVIDNNAVADGTDTTRVRVTVKDAHENPLAGQVVNFRAGEGVILPATAETGKDGTVTVSQTSLKAGEFRVEATTGDNWTQAKSGQVTFTADSSTAKVSALEVIDNNAVADGTDTTRVRVTVKDAHENPLAGQVVNFRAGEGVILPATATTEKDGTVTVSQTSLKAGEFRVEATTGDNWTQAKSGQVTFTADNSTAKVSALEVIDNNAVADGTDTTRVRVTVKDAHENPLAGQVVNFRAGEGVILPATATTDKDGTVTVSQTSLKAGEFRVEATTGDNWTQAKSGQVTFTADSSTAKVSALEVIDNNAAADGTDTTRVRVTVKDAHENPVAGQAVSFDAGTGVIIPATAETGKDGTVTVSQTSQKAGEFQVNATIGDNWLHAKSVLVNFVPGKVNRVTFVDEPESVQADGVTHATWQIAMFDSFNNPVPNTAVNWIFPGALATKIDSQSDTMTNNSGVAKLTLQMGTVKAENLVVTAKSENNVEDSSSIALPPVAGSVELTMASTARVDEPVTLTVTAKDKGGVLMPGAVVTFSSNHPDWMVITPESATTGSNGVATAVATIRPEKGFGAMGGYTLTAKVSESVKDSKTLQLSVGQIDYAKSSLTPVSDTMVVGNQLSMLIAMKDKFGNPVSGLTGRIGAVLADSQGRNNGGLIHTNSGGIVETEKGNYPFNVKGTRADTYTVTPVVDRVELSALKATVKVMAQKPWIAGTPQIGYTLTIGKGSGFSTATVNWKVNGTIYRSSANTTVDSASLELTDTTLINQKVSVEIIDSHNPSVRLESDSVTIRGTPSASDVKIKGDPVYGNQISVDYVYQANGGGDESGTQYQWYWSQNSYDKSPTPIPGATGRTLKTDRGQYGLYLYVSVTPRGSAGGSGAKVFNDGYFRVTDAGTPSVSQLHIENEARVGNTIEASYIFNANGSGEDNSLYQWASWDEFSGRYRNLDGETGKTLYIKEAYGFLKDIRVSVTPRGTLGSQRTGGTAYSDPVNIVK</sequence>
<comment type="caution">
    <text evidence="3">The sequence shown here is derived from an EMBL/GenBank/DDBJ whole genome shotgun (WGS) entry which is preliminary data.</text>
</comment>
<dbReference type="InterPro" id="IPR024519">
    <property type="entry name" value="IAT_beta"/>
</dbReference>
<name>A0ABX4VID3_9ENTR</name>
<evidence type="ECO:0000313" key="3">
    <source>
        <dbReference type="EMBL" id="PNF67675.1"/>
    </source>
</evidence>
<dbReference type="SMART" id="SM00634">
    <property type="entry name" value="BID_1"/>
    <property type="match status" value="12"/>
</dbReference>
<feature type="domain" description="Big-1" evidence="2">
    <location>
        <begin position="1256"/>
        <end position="1348"/>
    </location>
</feature>
<dbReference type="InterPro" id="IPR013783">
    <property type="entry name" value="Ig-like_fold"/>
</dbReference>
<feature type="domain" description="Big-1" evidence="2">
    <location>
        <begin position="1056"/>
        <end position="1148"/>
    </location>
</feature>
<comment type="similarity">
    <text evidence="1">Belongs to the intimin/invasin family.</text>
</comment>
<dbReference type="InterPro" id="IPR008964">
    <property type="entry name" value="Invasin/intimin_cell_adhesion"/>
</dbReference>
<feature type="domain" description="Big-1" evidence="2">
    <location>
        <begin position="1356"/>
        <end position="1448"/>
    </location>
</feature>
<feature type="domain" description="Big-1" evidence="2">
    <location>
        <begin position="1156"/>
        <end position="1248"/>
    </location>
</feature>
<dbReference type="InterPro" id="IPR051715">
    <property type="entry name" value="Intimin-Invasin_domain"/>
</dbReference>
<dbReference type="Proteomes" id="UP000236063">
    <property type="component" value="Unassembled WGS sequence"/>
</dbReference>
<evidence type="ECO:0000256" key="1">
    <source>
        <dbReference type="ARBA" id="ARBA00010116"/>
    </source>
</evidence>
<dbReference type="Pfam" id="PF02369">
    <property type="entry name" value="Big_1"/>
    <property type="match status" value="10"/>
</dbReference>
<dbReference type="Gene3D" id="2.60.40.1080">
    <property type="match status" value="1"/>
</dbReference>
<proteinExistence type="inferred from homology"/>
<keyword evidence="4" id="KW-1185">Reference proteome</keyword>
<dbReference type="PROSITE" id="PS51127">
    <property type="entry name" value="BIG1"/>
    <property type="match status" value="9"/>
</dbReference>
<reference evidence="3 4" key="1">
    <citation type="submission" date="2018-01" db="EMBL/GenBank/DDBJ databases">
        <title>Multi-drug resistant Enterobacter species isolated from the International Space Station and comparative genomic analyses with human pathogenic strains.</title>
        <authorList>
            <person name="Singh N.K."/>
            <person name="Bezdan D."/>
            <person name="McIntyre A."/>
            <person name="Sielaff A.C."/>
            <person name="Wheeler K."/>
            <person name="Mason C."/>
            <person name="Venkateswaran K."/>
        </authorList>
    </citation>
    <scope>NUCLEOTIDE SEQUENCE [LARGE SCALE GENOMIC DNA]</scope>
    <source>
        <strain evidence="3 4">IF2SW-P2</strain>
    </source>
</reference>
<feature type="domain" description="Big-1" evidence="2">
    <location>
        <begin position="756"/>
        <end position="848"/>
    </location>
</feature>
<protein>
    <recommendedName>
        <fullName evidence="2">Big-1 domain-containing protein</fullName>
    </recommendedName>
</protein>
<dbReference type="PANTHER" id="PTHR39576">
    <property type="entry name" value="ATTACHING AND EFFACING PROTEIN HOMOLOG-RELATED-RELATED"/>
    <property type="match status" value="1"/>
</dbReference>
<dbReference type="Gene3D" id="2.60.40.10">
    <property type="entry name" value="Immunoglobulins"/>
    <property type="match status" value="13"/>
</dbReference>
<dbReference type="Pfam" id="PF11924">
    <property type="entry name" value="IAT_beta"/>
    <property type="match status" value="1"/>
</dbReference>
<accession>A0ABX4VID3</accession>
<feature type="domain" description="Big-1" evidence="2">
    <location>
        <begin position="1556"/>
        <end position="1648"/>
    </location>
</feature>
<dbReference type="SUPFAM" id="SSF49373">
    <property type="entry name" value="Invasin/intimin cell-adhesion fragments"/>
    <property type="match status" value="13"/>
</dbReference>
<evidence type="ECO:0000313" key="4">
    <source>
        <dbReference type="Proteomes" id="UP000236063"/>
    </source>
</evidence>
<dbReference type="Gene3D" id="2.40.160.160">
    <property type="entry name" value="Inverse autotransporter, beta-domain"/>
    <property type="match status" value="1"/>
</dbReference>
<dbReference type="PANTHER" id="PTHR39576:SF2">
    <property type="entry name" value="ATTACHING AND EFFACING PROTEIN HOMOLOG-RELATED"/>
    <property type="match status" value="1"/>
</dbReference>
<dbReference type="InterPro" id="IPR038177">
    <property type="entry name" value="IAT_beta_sf"/>
</dbReference>